<dbReference type="EMBL" id="CAJHUC010000673">
    <property type="protein sequence ID" value="CAD7697546.1"/>
    <property type="molecule type" value="Genomic_DNA"/>
</dbReference>
<evidence type="ECO:0000313" key="3">
    <source>
        <dbReference type="Proteomes" id="UP000708148"/>
    </source>
</evidence>
<dbReference type="SUPFAM" id="SSF63748">
    <property type="entry name" value="Tudor/PWWP/MBT"/>
    <property type="match status" value="1"/>
</dbReference>
<proteinExistence type="predicted"/>
<evidence type="ECO:0000256" key="1">
    <source>
        <dbReference type="SAM" id="MobiDB-lite"/>
    </source>
</evidence>
<name>A0A8S1ITN0_9CHLO</name>
<organism evidence="2 3">
    <name type="scientific">Ostreobium quekettii</name>
    <dbReference type="NCBI Taxonomy" id="121088"/>
    <lineage>
        <taxon>Eukaryota</taxon>
        <taxon>Viridiplantae</taxon>
        <taxon>Chlorophyta</taxon>
        <taxon>core chlorophytes</taxon>
        <taxon>Ulvophyceae</taxon>
        <taxon>TCBD clade</taxon>
        <taxon>Bryopsidales</taxon>
        <taxon>Ostreobineae</taxon>
        <taxon>Ostreobiaceae</taxon>
        <taxon>Ostreobium</taxon>
    </lineage>
</organism>
<dbReference type="AlphaFoldDB" id="A0A8S1ITN0"/>
<dbReference type="Proteomes" id="UP000708148">
    <property type="component" value="Unassembled WGS sequence"/>
</dbReference>
<comment type="caution">
    <text evidence="2">The sequence shown here is derived from an EMBL/GenBank/DDBJ whole genome shotgun (WGS) entry which is preliminary data.</text>
</comment>
<feature type="region of interest" description="Disordered" evidence="1">
    <location>
        <begin position="278"/>
        <end position="319"/>
    </location>
</feature>
<dbReference type="Gene3D" id="2.30.30.140">
    <property type="match status" value="1"/>
</dbReference>
<accession>A0A8S1ITN0</accession>
<keyword evidence="3" id="KW-1185">Reference proteome</keyword>
<protein>
    <submittedName>
        <fullName evidence="2">Uncharacterized protein</fullName>
    </submittedName>
</protein>
<reference evidence="2" key="1">
    <citation type="submission" date="2020-12" db="EMBL/GenBank/DDBJ databases">
        <authorList>
            <person name="Iha C."/>
        </authorList>
    </citation>
    <scope>NUCLEOTIDE SEQUENCE</scope>
</reference>
<feature type="compositionally biased region" description="Basic and acidic residues" evidence="1">
    <location>
        <begin position="278"/>
        <end position="287"/>
    </location>
</feature>
<dbReference type="CDD" id="cd20404">
    <property type="entry name" value="Tudor_Agenet_AtEML-like"/>
    <property type="match status" value="1"/>
</dbReference>
<gene>
    <name evidence="2" type="ORF">OSTQU699_LOCUS2907</name>
</gene>
<dbReference type="OrthoDB" id="551420at2759"/>
<sequence length="483" mass="52673">MDSGARPIGKASLKNPFVGLHHGSRQASVKYCLWEVLRDFPNGLNVTEIVRELEHRDLRDFSGRKNVPGQVSCDLVRHRDHFIHDPDRKLWFIRPLAPPGVAGHVPRKPQRGRPPKAATLVRRGQKPHGRAIVGCRVSVWWAGNCKFFDGTISAYDVHNDTYTVLYDDGDTDEALQFKNFDVLFAGMNVDCVRVLETDKDEIEQAANTITQLAAAGMYSACAGSLQGAALYEGIPHTGAPHDSGTTHNGTLNDALVIKSAAGAARSGAVCHSDRDVAMTENGQKCEEPEGSMPADVGRSSSPPHPSSSPATSLHISCLPSQPPASHDLATAAIRWADRMANLMTAYRARQVDINDLFNRMRGHVPDPIHTNTALGDLAKRVEAAGRDSGMMAHPLESERPGAHRLLRFCMEAFLRLAPGVDASLQEALGYAEDLSSHVLSRCPSGKRGAGQAILASTEPERDDDLVQRLRLAERRLRQLVDLL</sequence>
<evidence type="ECO:0000313" key="2">
    <source>
        <dbReference type="EMBL" id="CAD7697546.1"/>
    </source>
</evidence>